<dbReference type="Proteomes" id="UP000095765">
    <property type="component" value="Unassembled WGS sequence"/>
</dbReference>
<comment type="subcellular location">
    <subcellularLocation>
        <location evidence="7">Cell membrane</location>
        <topology evidence="7">Multi-pass membrane protein</topology>
    </subcellularLocation>
</comment>
<comment type="pathway">
    <text evidence="7">Protein modification; lipoprotein biosynthesis (diacylglyceryl transfer).</text>
</comment>
<dbReference type="OrthoDB" id="871140at2"/>
<evidence type="ECO:0000256" key="7">
    <source>
        <dbReference type="HAMAP-Rule" id="MF_01147"/>
    </source>
</evidence>
<protein>
    <recommendedName>
        <fullName evidence="7">Phosphatidylglycerol--prolipoprotein diacylglyceryl transferase</fullName>
        <ecNumber evidence="7">2.5.1.145</ecNumber>
    </recommendedName>
</protein>
<reference evidence="9 11" key="1">
    <citation type="submission" date="2015-09" db="EMBL/GenBank/DDBJ databases">
        <authorList>
            <consortium name="Pathogen Informatics"/>
        </authorList>
    </citation>
    <scope>NUCLEOTIDE SEQUENCE [LARGE SCALE GENOMIC DNA]</scope>
    <source>
        <strain evidence="9 11">2789STDY5834939</strain>
    </source>
</reference>
<comment type="similarity">
    <text evidence="1 7">Belongs to the Lgt family.</text>
</comment>
<feature type="transmembrane region" description="Helical" evidence="7">
    <location>
        <begin position="259"/>
        <end position="278"/>
    </location>
</feature>
<evidence type="ECO:0000313" key="12">
    <source>
        <dbReference type="Proteomes" id="UP000260828"/>
    </source>
</evidence>
<dbReference type="GO" id="GO:0008961">
    <property type="term" value="F:phosphatidylglycerol-prolipoprotein diacylglyceryl transferase activity"/>
    <property type="evidence" value="ECO:0007669"/>
    <property type="project" value="UniProtKB-UniRule"/>
</dbReference>
<accession>A0A174PPJ3</accession>
<keyword evidence="3 7" id="KW-0808">Transferase</keyword>
<feature type="transmembrane region" description="Helical" evidence="7">
    <location>
        <begin position="231"/>
        <end position="247"/>
    </location>
</feature>
<evidence type="ECO:0000256" key="1">
    <source>
        <dbReference type="ARBA" id="ARBA00007150"/>
    </source>
</evidence>
<dbReference type="GO" id="GO:0042158">
    <property type="term" value="P:lipoprotein biosynthetic process"/>
    <property type="evidence" value="ECO:0007669"/>
    <property type="project" value="UniProtKB-UniRule"/>
</dbReference>
<feature type="transmembrane region" description="Helical" evidence="7">
    <location>
        <begin position="202"/>
        <end position="219"/>
    </location>
</feature>
<keyword evidence="4 7" id="KW-0812">Transmembrane</keyword>
<dbReference type="Pfam" id="PF01790">
    <property type="entry name" value="LGT"/>
    <property type="match status" value="1"/>
</dbReference>
<evidence type="ECO:0000256" key="6">
    <source>
        <dbReference type="ARBA" id="ARBA00023136"/>
    </source>
</evidence>
<dbReference type="EMBL" id="QVME01000001">
    <property type="protein sequence ID" value="RGE69805.1"/>
    <property type="molecule type" value="Genomic_DNA"/>
</dbReference>
<keyword evidence="2 7" id="KW-1003">Cell membrane</keyword>
<feature type="region of interest" description="Disordered" evidence="8">
    <location>
        <begin position="306"/>
        <end position="353"/>
    </location>
</feature>
<feature type="binding site" evidence="7">
    <location>
        <position position="149"/>
    </location>
    <ligand>
        <name>a 1,2-diacyl-sn-glycero-3-phospho-(1'-sn-glycerol)</name>
        <dbReference type="ChEBI" id="CHEBI:64716"/>
    </ligand>
</feature>
<sequence>MDKIGQTISFPGLGIGDFTVNRVAFTLFGQPIYWYGIIIACAFLLAIGYILKRARTFGVDPDRALDVVIGGVIGGVVGARLYYVAFTWENYAANPLDIFNIREGGLAIYGGIIGGLIVVIIMCRLRRVKLLPFIDLAAGGVILGQAIGRWGNFFNVEAFGSNTTAPWGMAGPSIAAYLEAHKDILAAQGVAVDPLLPVHPTFFYESVWCLAGFVLIALYTKRRRFDGELTLIYAAWYGFGRALIEGLRTDSLMWGNIRVSQALAAALTIAAAAVLVYVRADMKRQSGEKARRLYVDTEEGQSVVNGTFYKKPGAPAETDDAAGKELSADSIKEKTDAEQTTEGEDAEDESKAD</sequence>
<dbReference type="AlphaFoldDB" id="A0A174PPJ3"/>
<dbReference type="EC" id="2.5.1.145" evidence="7"/>
<evidence type="ECO:0000256" key="5">
    <source>
        <dbReference type="ARBA" id="ARBA00022989"/>
    </source>
</evidence>
<keyword evidence="9" id="KW-0449">Lipoprotein</keyword>
<evidence type="ECO:0000256" key="8">
    <source>
        <dbReference type="SAM" id="MobiDB-lite"/>
    </source>
</evidence>
<dbReference type="UniPathway" id="UPA00664"/>
<dbReference type="GO" id="GO:0005886">
    <property type="term" value="C:plasma membrane"/>
    <property type="evidence" value="ECO:0007669"/>
    <property type="project" value="UniProtKB-SubCell"/>
</dbReference>
<dbReference type="NCBIfam" id="TIGR00544">
    <property type="entry name" value="lgt"/>
    <property type="match status" value="1"/>
</dbReference>
<evidence type="ECO:0000313" key="11">
    <source>
        <dbReference type="Proteomes" id="UP000095765"/>
    </source>
</evidence>
<feature type="transmembrane region" description="Helical" evidence="7">
    <location>
        <begin position="63"/>
        <end position="86"/>
    </location>
</feature>
<keyword evidence="9" id="KW-0328">Glycosyltransferase</keyword>
<comment type="function">
    <text evidence="7">Catalyzes the transfer of the diacylglyceryl group from phosphatidylglycerol to the sulfhydryl group of the N-terminal cysteine of a prolipoprotein, the first step in the formation of mature lipoproteins.</text>
</comment>
<dbReference type="Proteomes" id="UP000260828">
    <property type="component" value="Unassembled WGS sequence"/>
</dbReference>
<feature type="compositionally biased region" description="Basic and acidic residues" evidence="8">
    <location>
        <begin position="321"/>
        <end position="337"/>
    </location>
</feature>
<name>A0A174PPJ3_9FIRM</name>
<evidence type="ECO:0000313" key="10">
    <source>
        <dbReference type="EMBL" id="RGE69805.1"/>
    </source>
</evidence>
<evidence type="ECO:0000313" key="9">
    <source>
        <dbReference type="EMBL" id="CUP62942.1"/>
    </source>
</evidence>
<dbReference type="EMBL" id="CZBE01000008">
    <property type="protein sequence ID" value="CUP62942.1"/>
    <property type="molecule type" value="Genomic_DNA"/>
</dbReference>
<reference evidence="10 12" key="2">
    <citation type="submission" date="2018-08" db="EMBL/GenBank/DDBJ databases">
        <title>A genome reference for cultivated species of the human gut microbiota.</title>
        <authorList>
            <person name="Zou Y."/>
            <person name="Xue W."/>
            <person name="Luo G."/>
        </authorList>
    </citation>
    <scope>NUCLEOTIDE SEQUENCE [LARGE SCALE GENOMIC DNA]</scope>
    <source>
        <strain evidence="10 12">TF05-12AC</strain>
    </source>
</reference>
<dbReference type="PROSITE" id="PS01311">
    <property type="entry name" value="LGT"/>
    <property type="match status" value="1"/>
</dbReference>
<keyword evidence="6 7" id="KW-0472">Membrane</keyword>
<evidence type="ECO:0000256" key="3">
    <source>
        <dbReference type="ARBA" id="ARBA00022679"/>
    </source>
</evidence>
<feature type="transmembrane region" description="Helical" evidence="7">
    <location>
        <begin position="106"/>
        <end position="123"/>
    </location>
</feature>
<organism evidence="9 11">
    <name type="scientific">Anaerotruncus colihominis</name>
    <dbReference type="NCBI Taxonomy" id="169435"/>
    <lineage>
        <taxon>Bacteria</taxon>
        <taxon>Bacillati</taxon>
        <taxon>Bacillota</taxon>
        <taxon>Clostridia</taxon>
        <taxon>Eubacteriales</taxon>
        <taxon>Oscillospiraceae</taxon>
        <taxon>Anaerotruncus</taxon>
    </lineage>
</organism>
<feature type="transmembrane region" description="Helical" evidence="7">
    <location>
        <begin position="130"/>
        <end position="148"/>
    </location>
</feature>
<feature type="transmembrane region" description="Helical" evidence="7">
    <location>
        <begin position="32"/>
        <end position="51"/>
    </location>
</feature>
<keyword evidence="5 7" id="KW-1133">Transmembrane helix</keyword>
<evidence type="ECO:0000256" key="2">
    <source>
        <dbReference type="ARBA" id="ARBA00022475"/>
    </source>
</evidence>
<dbReference type="InterPro" id="IPR001640">
    <property type="entry name" value="Lgt"/>
</dbReference>
<feature type="compositionally biased region" description="Acidic residues" evidence="8">
    <location>
        <begin position="339"/>
        <end position="353"/>
    </location>
</feature>
<gene>
    <name evidence="9" type="primary">lgt_1</name>
    <name evidence="7 10" type="synonym">lgt</name>
    <name evidence="10" type="ORF">DXC40_01720</name>
    <name evidence="9" type="ORF">ERS852551_01404</name>
</gene>
<dbReference type="RefSeq" id="WP_055244770.1">
    <property type="nucleotide sequence ID" value="NZ_CABIWA010000011.1"/>
</dbReference>
<dbReference type="PANTHER" id="PTHR30589">
    <property type="entry name" value="PROLIPOPROTEIN DIACYLGLYCERYL TRANSFERASE"/>
    <property type="match status" value="1"/>
</dbReference>
<evidence type="ECO:0000256" key="4">
    <source>
        <dbReference type="ARBA" id="ARBA00022692"/>
    </source>
</evidence>
<proteinExistence type="inferred from homology"/>
<dbReference type="PANTHER" id="PTHR30589:SF0">
    <property type="entry name" value="PHOSPHATIDYLGLYCEROL--PROLIPOPROTEIN DIACYLGLYCERYL TRANSFERASE"/>
    <property type="match status" value="1"/>
</dbReference>
<comment type="catalytic activity">
    <reaction evidence="7">
        <text>L-cysteinyl-[prolipoprotein] + a 1,2-diacyl-sn-glycero-3-phospho-(1'-sn-glycerol) = an S-1,2-diacyl-sn-glyceryl-L-cysteinyl-[prolipoprotein] + sn-glycerol 1-phosphate + H(+)</text>
        <dbReference type="Rhea" id="RHEA:56712"/>
        <dbReference type="Rhea" id="RHEA-COMP:14679"/>
        <dbReference type="Rhea" id="RHEA-COMP:14680"/>
        <dbReference type="ChEBI" id="CHEBI:15378"/>
        <dbReference type="ChEBI" id="CHEBI:29950"/>
        <dbReference type="ChEBI" id="CHEBI:57685"/>
        <dbReference type="ChEBI" id="CHEBI:64716"/>
        <dbReference type="ChEBI" id="CHEBI:140658"/>
        <dbReference type="EC" id="2.5.1.145"/>
    </reaction>
</comment>
<dbReference type="HAMAP" id="MF_01147">
    <property type="entry name" value="Lgt"/>
    <property type="match status" value="1"/>
</dbReference>